<evidence type="ECO:0000256" key="2">
    <source>
        <dbReference type="ARBA" id="ARBA00004651"/>
    </source>
</evidence>
<proteinExistence type="predicted"/>
<gene>
    <name evidence="17" type="primary">liaS</name>
    <name evidence="17" type="ORF">GCM10011389_34710</name>
</gene>
<evidence type="ECO:0000256" key="9">
    <source>
        <dbReference type="ARBA" id="ARBA00022840"/>
    </source>
</evidence>
<evidence type="ECO:0000256" key="14">
    <source>
        <dbReference type="SAM" id="Phobius"/>
    </source>
</evidence>
<dbReference type="RefSeq" id="WP_188655637.1">
    <property type="nucleotide sequence ID" value="NZ_BMIN01000019.1"/>
</dbReference>
<comment type="subcellular location">
    <subcellularLocation>
        <location evidence="2 13">Cell membrane</location>
        <topology evidence="2 13">Multi-pass membrane protein</topology>
    </subcellularLocation>
</comment>
<evidence type="ECO:0000259" key="16">
    <source>
        <dbReference type="PROSITE" id="PS50885"/>
    </source>
</evidence>
<dbReference type="Gene3D" id="1.20.5.1930">
    <property type="match status" value="1"/>
</dbReference>
<evidence type="ECO:0000256" key="10">
    <source>
        <dbReference type="ARBA" id="ARBA00022989"/>
    </source>
</evidence>
<dbReference type="Gene3D" id="6.10.340.10">
    <property type="match status" value="1"/>
</dbReference>
<evidence type="ECO:0000259" key="15">
    <source>
        <dbReference type="PROSITE" id="PS50109"/>
    </source>
</evidence>
<evidence type="ECO:0000313" key="18">
    <source>
        <dbReference type="Proteomes" id="UP000642571"/>
    </source>
</evidence>
<dbReference type="InterPro" id="IPR050482">
    <property type="entry name" value="Sensor_HK_TwoCompSys"/>
</dbReference>
<dbReference type="InterPro" id="IPR005467">
    <property type="entry name" value="His_kinase_dom"/>
</dbReference>
<dbReference type="EC" id="2.7.13.3" evidence="13"/>
<keyword evidence="18" id="KW-1185">Reference proteome</keyword>
<reference evidence="18" key="1">
    <citation type="journal article" date="2019" name="Int. J. Syst. Evol. Microbiol.">
        <title>The Global Catalogue of Microorganisms (GCM) 10K type strain sequencing project: providing services to taxonomists for standard genome sequencing and annotation.</title>
        <authorList>
            <consortium name="The Broad Institute Genomics Platform"/>
            <consortium name="The Broad Institute Genome Sequencing Center for Infectious Disease"/>
            <person name="Wu L."/>
            <person name="Ma J."/>
        </authorList>
    </citation>
    <scope>NUCLEOTIDE SEQUENCE [LARGE SCALE GENOMIC DNA]</scope>
    <source>
        <strain evidence="18">CGMCC 1.15353</strain>
    </source>
</reference>
<dbReference type="Gene3D" id="3.30.565.10">
    <property type="entry name" value="Histidine kinase-like ATPase, C-terminal domain"/>
    <property type="match status" value="1"/>
</dbReference>
<keyword evidence="8 13" id="KW-0418">Kinase</keyword>
<dbReference type="CDD" id="cd06225">
    <property type="entry name" value="HAMP"/>
    <property type="match status" value="1"/>
</dbReference>
<evidence type="ECO:0000256" key="6">
    <source>
        <dbReference type="ARBA" id="ARBA00022692"/>
    </source>
</evidence>
<organism evidence="17 18">
    <name type="scientific">Pontibacillus salipaludis</name>
    <dbReference type="NCBI Taxonomy" id="1697394"/>
    <lineage>
        <taxon>Bacteria</taxon>
        <taxon>Bacillati</taxon>
        <taxon>Bacillota</taxon>
        <taxon>Bacilli</taxon>
        <taxon>Bacillales</taxon>
        <taxon>Bacillaceae</taxon>
        <taxon>Pontibacillus</taxon>
    </lineage>
</organism>
<keyword evidence="10 14" id="KW-1133">Transmembrane helix</keyword>
<protein>
    <recommendedName>
        <fullName evidence="13">Sensor histidine kinase</fullName>
        <ecNumber evidence="13">2.7.13.3</ecNumber>
    </recommendedName>
</protein>
<feature type="transmembrane region" description="Helical" evidence="14">
    <location>
        <begin position="12"/>
        <end position="36"/>
    </location>
</feature>
<dbReference type="GO" id="GO:0016301">
    <property type="term" value="F:kinase activity"/>
    <property type="evidence" value="ECO:0007669"/>
    <property type="project" value="UniProtKB-KW"/>
</dbReference>
<evidence type="ECO:0000256" key="1">
    <source>
        <dbReference type="ARBA" id="ARBA00000085"/>
    </source>
</evidence>
<sequence length="350" mass="39476">MLKRLNSVRYAFIRSHFYGMFLTVLILMSVLLGLYVLREPSWLSQGAIFFFVGLFIVVSGLVSIYVGFQSSGGIKENLDGMTTMIRALAQGSYTAKIYLNTDDEFEHIAEELNELAGKLQSQVKSLQRMADEKSEFAKTAHKAATIEERQRLARDLHDAVSQQLFALTMMAQATERLFDQDPERAKAQLGEITTMSLQAQTEMRALLLHLRPVHLSGESLHEGIRTLIHELKEKCQIEFSVELDDTIDLSDGAEEHLFRIVQEALSNILRHAEASDVHISLKGMSDQVFLHIRDNGKGFHVNQDKKTSYGLKTMQERTDEIGGTFALRSKPGEGTYIDIRIPIQEAVVDE</sequence>
<comment type="caution">
    <text evidence="17">The sequence shown here is derived from an EMBL/GenBank/DDBJ whole genome shotgun (WGS) entry which is preliminary data.</text>
</comment>
<evidence type="ECO:0000256" key="11">
    <source>
        <dbReference type="ARBA" id="ARBA00023012"/>
    </source>
</evidence>
<name>A0ABQ1QEH6_9BACI</name>
<keyword evidence="5 13" id="KW-0808">Transferase</keyword>
<comment type="catalytic activity">
    <reaction evidence="1 13">
        <text>ATP + protein L-histidine = ADP + protein N-phospho-L-histidine.</text>
        <dbReference type="EC" id="2.7.13.3"/>
    </reaction>
</comment>
<keyword evidence="11 13" id="KW-0902">Two-component regulatory system</keyword>
<dbReference type="PANTHER" id="PTHR24421:SF37">
    <property type="entry name" value="SENSOR HISTIDINE KINASE NARS"/>
    <property type="match status" value="1"/>
</dbReference>
<dbReference type="PROSITE" id="PS50885">
    <property type="entry name" value="HAMP"/>
    <property type="match status" value="1"/>
</dbReference>
<dbReference type="InterPro" id="IPR036890">
    <property type="entry name" value="HATPase_C_sf"/>
</dbReference>
<dbReference type="Pfam" id="PF07730">
    <property type="entry name" value="HisKA_3"/>
    <property type="match status" value="1"/>
</dbReference>
<dbReference type="Pfam" id="PF02518">
    <property type="entry name" value="HATPase_c"/>
    <property type="match status" value="1"/>
</dbReference>
<keyword evidence="7 13" id="KW-0547">Nucleotide-binding</keyword>
<evidence type="ECO:0000313" key="17">
    <source>
        <dbReference type="EMBL" id="GGD23992.1"/>
    </source>
</evidence>
<dbReference type="InterPro" id="IPR003594">
    <property type="entry name" value="HATPase_dom"/>
</dbReference>
<dbReference type="Proteomes" id="UP000642571">
    <property type="component" value="Unassembled WGS sequence"/>
</dbReference>
<dbReference type="SUPFAM" id="SSF55874">
    <property type="entry name" value="ATPase domain of HSP90 chaperone/DNA topoisomerase II/histidine kinase"/>
    <property type="match status" value="1"/>
</dbReference>
<keyword evidence="3 13" id="KW-1003">Cell membrane</keyword>
<keyword evidence="12 13" id="KW-0472">Membrane</keyword>
<dbReference type="CDD" id="cd16917">
    <property type="entry name" value="HATPase_UhpB-NarQ-NarX-like"/>
    <property type="match status" value="1"/>
</dbReference>
<evidence type="ECO:0000256" key="8">
    <source>
        <dbReference type="ARBA" id="ARBA00022777"/>
    </source>
</evidence>
<evidence type="ECO:0000256" key="13">
    <source>
        <dbReference type="PIRNR" id="PIRNR037431"/>
    </source>
</evidence>
<keyword evidence="9 13" id="KW-0067">ATP-binding</keyword>
<keyword evidence="4" id="KW-0597">Phosphoprotein</keyword>
<dbReference type="PANTHER" id="PTHR24421">
    <property type="entry name" value="NITRATE/NITRITE SENSOR PROTEIN NARX-RELATED"/>
    <property type="match status" value="1"/>
</dbReference>
<feature type="domain" description="HAMP" evidence="16">
    <location>
        <begin position="72"/>
        <end position="124"/>
    </location>
</feature>
<evidence type="ECO:0000256" key="7">
    <source>
        <dbReference type="ARBA" id="ARBA00022741"/>
    </source>
</evidence>
<evidence type="ECO:0000256" key="12">
    <source>
        <dbReference type="ARBA" id="ARBA00023136"/>
    </source>
</evidence>
<dbReference type="SMART" id="SM00387">
    <property type="entry name" value="HATPase_c"/>
    <property type="match status" value="1"/>
</dbReference>
<dbReference type="PROSITE" id="PS50109">
    <property type="entry name" value="HIS_KIN"/>
    <property type="match status" value="1"/>
</dbReference>
<evidence type="ECO:0000256" key="5">
    <source>
        <dbReference type="ARBA" id="ARBA00022679"/>
    </source>
</evidence>
<dbReference type="PIRSF" id="PIRSF037431">
    <property type="entry name" value="STHK_LiaS"/>
    <property type="match status" value="1"/>
</dbReference>
<accession>A0ABQ1QEH6</accession>
<keyword evidence="6 14" id="KW-0812">Transmembrane</keyword>
<dbReference type="EMBL" id="BMIN01000019">
    <property type="protein sequence ID" value="GGD23992.1"/>
    <property type="molecule type" value="Genomic_DNA"/>
</dbReference>
<feature type="transmembrane region" description="Helical" evidence="14">
    <location>
        <begin position="48"/>
        <end position="68"/>
    </location>
</feature>
<feature type="domain" description="Histidine kinase" evidence="15">
    <location>
        <begin position="151"/>
        <end position="345"/>
    </location>
</feature>
<dbReference type="InterPro" id="IPR017202">
    <property type="entry name" value="LiaS/VraS"/>
</dbReference>
<evidence type="ECO:0000256" key="3">
    <source>
        <dbReference type="ARBA" id="ARBA00022475"/>
    </source>
</evidence>
<dbReference type="InterPro" id="IPR003660">
    <property type="entry name" value="HAMP_dom"/>
</dbReference>
<evidence type="ECO:0000256" key="4">
    <source>
        <dbReference type="ARBA" id="ARBA00022553"/>
    </source>
</evidence>
<dbReference type="InterPro" id="IPR011712">
    <property type="entry name" value="Sig_transdc_His_kin_sub3_dim/P"/>
</dbReference>